<dbReference type="InterPro" id="IPR013785">
    <property type="entry name" value="Aldolase_TIM"/>
</dbReference>
<evidence type="ECO:0000259" key="16">
    <source>
        <dbReference type="PROSITE" id="PS51918"/>
    </source>
</evidence>
<name>A0A0K0FK87_STRVS</name>
<evidence type="ECO:0000256" key="4">
    <source>
        <dbReference type="ARBA" id="ARBA00008484"/>
    </source>
</evidence>
<organism evidence="17 18">
    <name type="scientific">Strongyloides venezuelensis</name>
    <name type="common">Threadworm</name>
    <dbReference type="NCBI Taxonomy" id="75913"/>
    <lineage>
        <taxon>Eukaryota</taxon>
        <taxon>Metazoa</taxon>
        <taxon>Ecdysozoa</taxon>
        <taxon>Nematoda</taxon>
        <taxon>Chromadorea</taxon>
        <taxon>Rhabditida</taxon>
        <taxon>Tylenchina</taxon>
        <taxon>Panagrolaimomorpha</taxon>
        <taxon>Strongyloidoidea</taxon>
        <taxon>Strongyloididae</taxon>
        <taxon>Strongyloides</taxon>
    </lineage>
</organism>
<dbReference type="PANTHER" id="PTHR22960:SF0">
    <property type="entry name" value="MOLYBDENUM COFACTOR BIOSYNTHESIS PROTEIN 1"/>
    <property type="match status" value="1"/>
</dbReference>
<dbReference type="PROSITE" id="PS51918">
    <property type="entry name" value="RADICAL_SAM"/>
    <property type="match status" value="1"/>
</dbReference>
<evidence type="ECO:0000256" key="15">
    <source>
        <dbReference type="ARBA" id="ARBA00048697"/>
    </source>
</evidence>
<dbReference type="InterPro" id="IPR040064">
    <property type="entry name" value="MoaA-like"/>
</dbReference>
<dbReference type="SFLD" id="SFLDG01386">
    <property type="entry name" value="main_SPASM_domain-containing"/>
    <property type="match status" value="1"/>
</dbReference>
<dbReference type="SMART" id="SM00729">
    <property type="entry name" value="Elp3"/>
    <property type="match status" value="1"/>
</dbReference>
<dbReference type="SFLD" id="SFLDG01067">
    <property type="entry name" value="SPASM/twitch_domain_containing"/>
    <property type="match status" value="1"/>
</dbReference>
<dbReference type="GO" id="GO:0051539">
    <property type="term" value="F:4 iron, 4 sulfur cluster binding"/>
    <property type="evidence" value="ECO:0007669"/>
    <property type="project" value="UniProtKB-KW"/>
</dbReference>
<dbReference type="InterPro" id="IPR047594">
    <property type="entry name" value="MoaC_bact/euk"/>
</dbReference>
<reference evidence="17" key="1">
    <citation type="submission" date="2014-07" db="EMBL/GenBank/DDBJ databases">
        <authorList>
            <person name="Martin A.A"/>
            <person name="De Silva N."/>
        </authorList>
    </citation>
    <scope>NUCLEOTIDE SEQUENCE</scope>
</reference>
<dbReference type="InterPro" id="IPR050105">
    <property type="entry name" value="MoCo_biosynth_MoaA/MoaC"/>
</dbReference>
<dbReference type="CDD" id="cd21117">
    <property type="entry name" value="Twitch_MoaA"/>
    <property type="match status" value="1"/>
</dbReference>
<dbReference type="GO" id="GO:0046872">
    <property type="term" value="F:metal ion binding"/>
    <property type="evidence" value="ECO:0007669"/>
    <property type="project" value="UniProtKB-KW"/>
</dbReference>
<comment type="similarity">
    <text evidence="4">In the C-terminal section; belongs to the MoaC family.</text>
</comment>
<dbReference type="Gene3D" id="3.20.20.70">
    <property type="entry name" value="Aldolase class I"/>
    <property type="match status" value="1"/>
</dbReference>
<evidence type="ECO:0000256" key="12">
    <source>
        <dbReference type="ARBA" id="ARBA00023134"/>
    </source>
</evidence>
<accession>A0A0K0FK87</accession>
<keyword evidence="12" id="KW-0342">GTP-binding</keyword>
<dbReference type="WBParaSite" id="SVE_0945100.2">
    <property type="protein sequence ID" value="SVE_0945100.2"/>
    <property type="gene ID" value="SVE_0945100"/>
</dbReference>
<dbReference type="InterPro" id="IPR007197">
    <property type="entry name" value="rSAM"/>
</dbReference>
<dbReference type="Pfam" id="PF06463">
    <property type="entry name" value="Mob_synth_C"/>
    <property type="match status" value="1"/>
</dbReference>
<sequence length="513" mass="58114">MFRNAIRLISFVRKNHILTDSFGRHHDYLRISLTEKCNLRCRYCMPEEGVPLTPKENLLTNDEIITLVKIFEKNGVSKIRLTGGEPTLRSKLSQLIYDIRCIKGIKSVGITSNGISLSHQLPDLVKSGLTHINISLDTLDPNKYMILSRRNGFSKVIKSIKLAQKFFPYVKLNIVVMKDINDNEIVDFVKMTKHENLYVRFIEYMPFGGNKFDVKKMIPSKDLLIMIDDAIDEMIIKDIDDKNDTSKGYYIKGWKGKFGFISSMSDHFCGTCNRLRITADGSLKVCLHENTEISLRNLLREENNITLIEDVIEKAVKGKKFKHADVNILKNLKNRPMILIAHRHFSSVLTHFNKKGKISMVDTSHKDFTIRTAMAQAEIEVSKEIMEALIKNDLKKGDAECVAQIAGINACKKTCDLIPLCHNIPINQVKLKIFKFESKNKVVILSKVTTTSQTGVEMEALTSVSVSALTIYDMVKALGHEMTINNIKLLGKKGGKNDYGIVEFSEYSSVNSN</sequence>
<keyword evidence="17" id="KW-1185">Reference proteome</keyword>
<dbReference type="SFLD" id="SFLDG01383">
    <property type="entry name" value="cyclic_pyranopterin_phosphate"/>
    <property type="match status" value="1"/>
</dbReference>
<keyword evidence="13" id="KW-0501">Molybdenum cofactor biosynthesis</keyword>
<keyword evidence="7" id="KW-0949">S-adenosyl-L-methionine</keyword>
<evidence type="ECO:0000313" key="17">
    <source>
        <dbReference type="Proteomes" id="UP000035680"/>
    </source>
</evidence>
<comment type="catalytic activity">
    <reaction evidence="1">
        <text>(8S)-3',8-cyclo-7,8-dihydroguanosine 5'-triphosphate = cyclic pyranopterin phosphate + diphosphate</text>
        <dbReference type="Rhea" id="RHEA:49580"/>
        <dbReference type="ChEBI" id="CHEBI:33019"/>
        <dbReference type="ChEBI" id="CHEBI:59648"/>
        <dbReference type="ChEBI" id="CHEBI:131766"/>
        <dbReference type="EC" id="4.6.1.17"/>
    </reaction>
</comment>
<dbReference type="CDD" id="cd01335">
    <property type="entry name" value="Radical_SAM"/>
    <property type="match status" value="1"/>
</dbReference>
<dbReference type="InterPro" id="IPR000385">
    <property type="entry name" value="MoaA_NifB_PqqE_Fe-S-bd_CS"/>
</dbReference>
<evidence type="ECO:0000256" key="6">
    <source>
        <dbReference type="ARBA" id="ARBA00022485"/>
    </source>
</evidence>
<evidence type="ECO:0000256" key="7">
    <source>
        <dbReference type="ARBA" id="ARBA00022691"/>
    </source>
</evidence>
<feature type="domain" description="Radical SAM core" evidence="16">
    <location>
        <begin position="21"/>
        <end position="242"/>
    </location>
</feature>
<dbReference type="CDD" id="cd01420">
    <property type="entry name" value="MoaC_PE"/>
    <property type="match status" value="1"/>
</dbReference>
<dbReference type="InterPro" id="IPR058240">
    <property type="entry name" value="rSAM_sf"/>
</dbReference>
<dbReference type="PROSITE" id="PS01305">
    <property type="entry name" value="MOAA_NIFB_PQQE"/>
    <property type="match status" value="1"/>
</dbReference>
<dbReference type="UniPathway" id="UPA00344"/>
<dbReference type="InterPro" id="IPR036522">
    <property type="entry name" value="MoaC_sf"/>
</dbReference>
<dbReference type="Pfam" id="PF01967">
    <property type="entry name" value="MoaC"/>
    <property type="match status" value="1"/>
</dbReference>
<comment type="pathway">
    <text evidence="3">Cofactor biosynthesis; molybdopterin biosynthesis.</text>
</comment>
<dbReference type="GO" id="GO:0061798">
    <property type="term" value="F:GTP 3',8'-cyclase activity"/>
    <property type="evidence" value="ECO:0007669"/>
    <property type="project" value="UniProtKB-EC"/>
</dbReference>
<protein>
    <submittedName>
        <fullName evidence="18">Molybdenum cofactor biosynthesis protein 1 (inferred by orthology to a human protein)</fullName>
    </submittedName>
</protein>
<evidence type="ECO:0000256" key="1">
    <source>
        <dbReference type="ARBA" id="ARBA00001637"/>
    </source>
</evidence>
<dbReference type="InterPro" id="IPR006638">
    <property type="entry name" value="Elp3/MiaA/NifB-like_rSAM"/>
</dbReference>
<dbReference type="SUPFAM" id="SSF102114">
    <property type="entry name" value="Radical SAM enzymes"/>
    <property type="match status" value="1"/>
</dbReference>
<keyword evidence="11" id="KW-0411">Iron-sulfur</keyword>
<keyword evidence="6" id="KW-0004">4Fe-4S</keyword>
<evidence type="ECO:0000256" key="10">
    <source>
        <dbReference type="ARBA" id="ARBA00023004"/>
    </source>
</evidence>
<evidence type="ECO:0000256" key="8">
    <source>
        <dbReference type="ARBA" id="ARBA00022723"/>
    </source>
</evidence>
<keyword evidence="8" id="KW-0479">Metal-binding</keyword>
<dbReference type="InterPro" id="IPR023045">
    <property type="entry name" value="MoaC"/>
</dbReference>
<dbReference type="InterPro" id="IPR013483">
    <property type="entry name" value="MoaA"/>
</dbReference>
<dbReference type="NCBIfam" id="TIGR00581">
    <property type="entry name" value="moaC"/>
    <property type="match status" value="1"/>
</dbReference>
<dbReference type="NCBIfam" id="NF006870">
    <property type="entry name" value="PRK09364.1"/>
    <property type="match status" value="1"/>
</dbReference>
<comment type="cofactor">
    <cofactor evidence="2">
        <name>[4Fe-4S] cluster</name>
        <dbReference type="ChEBI" id="CHEBI:49883"/>
    </cofactor>
</comment>
<keyword evidence="10" id="KW-0408">Iron</keyword>
<evidence type="ECO:0000256" key="2">
    <source>
        <dbReference type="ARBA" id="ARBA00001966"/>
    </source>
</evidence>
<dbReference type="InterPro" id="IPR002820">
    <property type="entry name" value="Mopterin_CF_biosynth-C_dom"/>
</dbReference>
<dbReference type="SUPFAM" id="SSF55040">
    <property type="entry name" value="Molybdenum cofactor biosynthesis protein C, MoaC"/>
    <property type="match status" value="1"/>
</dbReference>
<evidence type="ECO:0000256" key="3">
    <source>
        <dbReference type="ARBA" id="ARBA00005046"/>
    </source>
</evidence>
<dbReference type="AlphaFoldDB" id="A0A0K0FK87"/>
<dbReference type="GO" id="GO:0005525">
    <property type="term" value="F:GTP binding"/>
    <property type="evidence" value="ECO:0007669"/>
    <property type="project" value="UniProtKB-KW"/>
</dbReference>
<comment type="catalytic activity">
    <reaction evidence="15">
        <text>GTP + AH2 + S-adenosyl-L-methionine = (8S)-3',8-cyclo-7,8-dihydroguanosine 5'-triphosphate + 5'-deoxyadenosine + L-methionine + A + H(+)</text>
        <dbReference type="Rhea" id="RHEA:49576"/>
        <dbReference type="ChEBI" id="CHEBI:13193"/>
        <dbReference type="ChEBI" id="CHEBI:15378"/>
        <dbReference type="ChEBI" id="CHEBI:17319"/>
        <dbReference type="ChEBI" id="CHEBI:17499"/>
        <dbReference type="ChEBI" id="CHEBI:37565"/>
        <dbReference type="ChEBI" id="CHEBI:57844"/>
        <dbReference type="ChEBI" id="CHEBI:59789"/>
        <dbReference type="ChEBI" id="CHEBI:131766"/>
        <dbReference type="EC" id="4.1.99.22"/>
    </reaction>
</comment>
<proteinExistence type="inferred from homology"/>
<evidence type="ECO:0000256" key="11">
    <source>
        <dbReference type="ARBA" id="ARBA00023014"/>
    </source>
</evidence>
<evidence type="ECO:0000256" key="14">
    <source>
        <dbReference type="ARBA" id="ARBA00023239"/>
    </source>
</evidence>
<reference evidence="18" key="2">
    <citation type="submission" date="2015-08" db="UniProtKB">
        <authorList>
            <consortium name="WormBaseParasite"/>
        </authorList>
    </citation>
    <scope>IDENTIFICATION</scope>
</reference>
<comment type="similarity">
    <text evidence="5">In the N-terminal section; belongs to the radical SAM superfamily. MoaA family.</text>
</comment>
<dbReference type="SFLD" id="SFLDS00029">
    <property type="entry name" value="Radical_SAM"/>
    <property type="match status" value="1"/>
</dbReference>
<evidence type="ECO:0000256" key="9">
    <source>
        <dbReference type="ARBA" id="ARBA00022741"/>
    </source>
</evidence>
<evidence type="ECO:0000256" key="13">
    <source>
        <dbReference type="ARBA" id="ARBA00023150"/>
    </source>
</evidence>
<evidence type="ECO:0000256" key="5">
    <source>
        <dbReference type="ARBA" id="ARBA00009862"/>
    </source>
</evidence>
<keyword evidence="14" id="KW-0456">Lyase</keyword>
<dbReference type="Proteomes" id="UP000035680">
    <property type="component" value="Unassembled WGS sequence"/>
</dbReference>
<dbReference type="PANTHER" id="PTHR22960">
    <property type="entry name" value="MOLYBDOPTERIN COFACTOR SYNTHESIS PROTEIN A"/>
    <property type="match status" value="1"/>
</dbReference>
<evidence type="ECO:0000313" key="18">
    <source>
        <dbReference type="WBParaSite" id="SVE_0945100.2"/>
    </source>
</evidence>
<dbReference type="NCBIfam" id="TIGR02666">
    <property type="entry name" value="moaA"/>
    <property type="match status" value="1"/>
</dbReference>
<dbReference type="Pfam" id="PF04055">
    <property type="entry name" value="Radical_SAM"/>
    <property type="match status" value="1"/>
</dbReference>
<dbReference type="GO" id="GO:0006777">
    <property type="term" value="P:Mo-molybdopterin cofactor biosynthetic process"/>
    <property type="evidence" value="ECO:0007669"/>
    <property type="project" value="UniProtKB-KW"/>
</dbReference>
<dbReference type="InterPro" id="IPR010505">
    <property type="entry name" value="MoaA_twitch"/>
</dbReference>
<dbReference type="STRING" id="75913.A0A0K0FK87"/>
<dbReference type="GO" id="GO:0061799">
    <property type="term" value="F:cyclic pyranopterin monophosphate synthase activity"/>
    <property type="evidence" value="ECO:0007669"/>
    <property type="project" value="UniProtKB-EC"/>
</dbReference>
<dbReference type="Gene3D" id="3.30.70.640">
    <property type="entry name" value="Molybdopterin cofactor biosynthesis C (MoaC) domain"/>
    <property type="match status" value="1"/>
</dbReference>
<keyword evidence="9" id="KW-0547">Nucleotide-binding</keyword>